<gene>
    <name evidence="1" type="ORF">Tci_910337</name>
</gene>
<name>A0A699VY06_TANCI</name>
<accession>A0A699VY06</accession>
<evidence type="ECO:0000313" key="1">
    <source>
        <dbReference type="EMBL" id="GFD38368.1"/>
    </source>
</evidence>
<reference evidence="1" key="1">
    <citation type="journal article" date="2019" name="Sci. Rep.">
        <title>Draft genome of Tanacetum cinerariifolium, the natural source of mosquito coil.</title>
        <authorList>
            <person name="Yamashiro T."/>
            <person name="Shiraishi A."/>
            <person name="Satake H."/>
            <person name="Nakayama K."/>
        </authorList>
    </citation>
    <scope>NUCLEOTIDE SEQUENCE</scope>
</reference>
<sequence>MPAWVRLTRRLRLSAGSTVTDNQPSRSRGLRFCASAERSMTRIAASSDRLVTWLRAICIRIERWVERSPEGASSAS</sequence>
<comment type="caution">
    <text evidence="1">The sequence shown here is derived from an EMBL/GenBank/DDBJ whole genome shotgun (WGS) entry which is preliminary data.</text>
</comment>
<dbReference type="AlphaFoldDB" id="A0A699VY06"/>
<protein>
    <submittedName>
        <fullName evidence="1">Uncharacterized protein</fullName>
    </submittedName>
</protein>
<proteinExistence type="predicted"/>
<organism evidence="1">
    <name type="scientific">Tanacetum cinerariifolium</name>
    <name type="common">Dalmatian daisy</name>
    <name type="synonym">Chrysanthemum cinerariifolium</name>
    <dbReference type="NCBI Taxonomy" id="118510"/>
    <lineage>
        <taxon>Eukaryota</taxon>
        <taxon>Viridiplantae</taxon>
        <taxon>Streptophyta</taxon>
        <taxon>Embryophyta</taxon>
        <taxon>Tracheophyta</taxon>
        <taxon>Spermatophyta</taxon>
        <taxon>Magnoliopsida</taxon>
        <taxon>eudicotyledons</taxon>
        <taxon>Gunneridae</taxon>
        <taxon>Pentapetalae</taxon>
        <taxon>asterids</taxon>
        <taxon>campanulids</taxon>
        <taxon>Asterales</taxon>
        <taxon>Asteraceae</taxon>
        <taxon>Asteroideae</taxon>
        <taxon>Anthemideae</taxon>
        <taxon>Anthemidinae</taxon>
        <taxon>Tanacetum</taxon>
    </lineage>
</organism>
<dbReference type="EMBL" id="BKCJ011499464">
    <property type="protein sequence ID" value="GFD38368.1"/>
    <property type="molecule type" value="Genomic_DNA"/>
</dbReference>